<keyword evidence="3" id="KW-0349">Heme</keyword>
<dbReference type="PANTHER" id="PTHR33577:SF1">
    <property type="entry name" value="HEME HALOPEROXIDASE FAMILY PROFILE DOMAIN-CONTAINING PROTEIN"/>
    <property type="match status" value="1"/>
</dbReference>
<dbReference type="EMBL" id="CAVMBE010000023">
    <property type="protein sequence ID" value="CAK4007144.1"/>
    <property type="molecule type" value="Genomic_DNA"/>
</dbReference>
<accession>A0AAI8YYI5</accession>
<dbReference type="InterPro" id="IPR000028">
    <property type="entry name" value="Chloroperoxidase"/>
</dbReference>
<proteinExistence type="inferred from homology"/>
<dbReference type="InterPro" id="IPR036851">
    <property type="entry name" value="Chloroperoxidase-like_sf"/>
</dbReference>
<dbReference type="Gene3D" id="1.10.489.10">
    <property type="entry name" value="Chloroperoxidase-like"/>
    <property type="match status" value="1"/>
</dbReference>
<keyword evidence="2" id="KW-0575">Peroxidase</keyword>
<keyword evidence="4" id="KW-0479">Metal-binding</keyword>
<keyword evidence="5" id="KW-0560">Oxidoreductase</keyword>
<keyword evidence="6" id="KW-0408">Iron</keyword>
<reference evidence="10" key="1">
    <citation type="submission" date="2023-11" db="EMBL/GenBank/DDBJ databases">
        <authorList>
            <person name="Alioto T."/>
            <person name="Alioto T."/>
            <person name="Gomez Garrido J."/>
        </authorList>
    </citation>
    <scope>NUCLEOTIDE SEQUENCE</scope>
</reference>
<feature type="domain" description="Heme haloperoxidase family profile" evidence="9">
    <location>
        <begin position="76"/>
        <end position="106"/>
    </location>
</feature>
<evidence type="ECO:0000259" key="9">
    <source>
        <dbReference type="Pfam" id="PF01328"/>
    </source>
</evidence>
<dbReference type="PANTHER" id="PTHR33577">
    <property type="entry name" value="STERIGMATOCYSTIN BIOSYNTHESIS PEROXIDASE STCC-RELATED"/>
    <property type="match status" value="1"/>
</dbReference>
<gene>
    <name evidence="10" type="ORF">LECACI_7A004331</name>
</gene>
<dbReference type="SUPFAM" id="SSF47571">
    <property type="entry name" value="Cloroperoxidase"/>
    <property type="match status" value="1"/>
</dbReference>
<evidence type="ECO:0000256" key="7">
    <source>
        <dbReference type="ARBA" id="ARBA00025795"/>
    </source>
</evidence>
<dbReference type="GO" id="GO:0004601">
    <property type="term" value="F:peroxidase activity"/>
    <property type="evidence" value="ECO:0007669"/>
    <property type="project" value="UniProtKB-KW"/>
</dbReference>
<evidence type="ECO:0000256" key="3">
    <source>
        <dbReference type="ARBA" id="ARBA00022617"/>
    </source>
</evidence>
<keyword evidence="8" id="KW-0732">Signal</keyword>
<sequence>MKFLATTALLASNVAAFPYMIDKLVAPLADNARFQKYKREQAEERAVHGTGVGALPLVPPPFDAATQYVSNQGQYAFVAPTASDSRGECPGLNAIANHGYLPHNGHASI</sequence>
<protein>
    <submittedName>
        <fullName evidence="10">Aromatic peroxygenase-like</fullName>
    </submittedName>
</protein>
<evidence type="ECO:0000256" key="8">
    <source>
        <dbReference type="SAM" id="SignalP"/>
    </source>
</evidence>
<dbReference type="Pfam" id="PF01328">
    <property type="entry name" value="Peroxidase_2"/>
    <property type="match status" value="1"/>
</dbReference>
<evidence type="ECO:0000313" key="10">
    <source>
        <dbReference type="EMBL" id="CAK4007144.1"/>
    </source>
</evidence>
<evidence type="ECO:0000256" key="5">
    <source>
        <dbReference type="ARBA" id="ARBA00023002"/>
    </source>
</evidence>
<evidence type="ECO:0000256" key="6">
    <source>
        <dbReference type="ARBA" id="ARBA00023004"/>
    </source>
</evidence>
<comment type="similarity">
    <text evidence="7">Belongs to the chloroperoxidase family.</text>
</comment>
<feature type="chain" id="PRO_5042477934" evidence="8">
    <location>
        <begin position="17"/>
        <end position="109"/>
    </location>
</feature>
<evidence type="ECO:0000256" key="4">
    <source>
        <dbReference type="ARBA" id="ARBA00022723"/>
    </source>
</evidence>
<keyword evidence="11" id="KW-1185">Reference proteome</keyword>
<evidence type="ECO:0000256" key="1">
    <source>
        <dbReference type="ARBA" id="ARBA00001970"/>
    </source>
</evidence>
<organism evidence="10 11">
    <name type="scientific">Lecanosticta acicola</name>
    <dbReference type="NCBI Taxonomy" id="111012"/>
    <lineage>
        <taxon>Eukaryota</taxon>
        <taxon>Fungi</taxon>
        <taxon>Dikarya</taxon>
        <taxon>Ascomycota</taxon>
        <taxon>Pezizomycotina</taxon>
        <taxon>Dothideomycetes</taxon>
        <taxon>Dothideomycetidae</taxon>
        <taxon>Mycosphaerellales</taxon>
        <taxon>Mycosphaerellaceae</taxon>
        <taxon>Lecanosticta</taxon>
    </lineage>
</organism>
<comment type="cofactor">
    <cofactor evidence="1">
        <name>heme b</name>
        <dbReference type="ChEBI" id="CHEBI:60344"/>
    </cofactor>
</comment>
<dbReference type="Proteomes" id="UP001296104">
    <property type="component" value="Unassembled WGS sequence"/>
</dbReference>
<comment type="caution">
    <text evidence="10">The sequence shown here is derived from an EMBL/GenBank/DDBJ whole genome shotgun (WGS) entry which is preliminary data.</text>
</comment>
<evidence type="ECO:0000256" key="2">
    <source>
        <dbReference type="ARBA" id="ARBA00022559"/>
    </source>
</evidence>
<name>A0AAI8YYI5_9PEZI</name>
<dbReference type="GO" id="GO:0046872">
    <property type="term" value="F:metal ion binding"/>
    <property type="evidence" value="ECO:0007669"/>
    <property type="project" value="UniProtKB-KW"/>
</dbReference>
<dbReference type="AlphaFoldDB" id="A0AAI8YYI5"/>
<evidence type="ECO:0000313" key="11">
    <source>
        <dbReference type="Proteomes" id="UP001296104"/>
    </source>
</evidence>
<feature type="signal peptide" evidence="8">
    <location>
        <begin position="1"/>
        <end position="16"/>
    </location>
</feature>